<dbReference type="Proteomes" id="UP001475781">
    <property type="component" value="Chromosome"/>
</dbReference>
<keyword evidence="1" id="KW-0472">Membrane</keyword>
<sequence length="148" mass="16818">MSAWSPAMMSDRKQFVLVMVVAALFVGWLGWRGFEVVSLNGRLKADEVVASYPYKHRVLRVEGDTAIMSSLRSHSTSTHHALGAVFPSMRNLGDSHRDWQRAERELAQVQARAGDVVLGASGISRIRWELDENWYHLQSMKSKYDTRL</sequence>
<keyword evidence="1" id="KW-0812">Transmembrane</keyword>
<keyword evidence="3" id="KW-1185">Reference proteome</keyword>
<gene>
    <name evidence="2" type="ORF">NLK58_06810</name>
</gene>
<accession>A0ABZ2W6C1</accession>
<protein>
    <submittedName>
        <fullName evidence="2">Uncharacterized protein</fullName>
    </submittedName>
</protein>
<feature type="transmembrane region" description="Helical" evidence="1">
    <location>
        <begin position="15"/>
        <end position="34"/>
    </location>
</feature>
<dbReference type="RefSeq" id="WP_341582401.1">
    <property type="nucleotide sequence ID" value="NZ_CP101118.1"/>
</dbReference>
<evidence type="ECO:0000313" key="2">
    <source>
        <dbReference type="EMBL" id="WZF89895.1"/>
    </source>
</evidence>
<dbReference type="EMBL" id="CP101118">
    <property type="protein sequence ID" value="WZF89895.1"/>
    <property type="molecule type" value="Genomic_DNA"/>
</dbReference>
<evidence type="ECO:0000256" key="1">
    <source>
        <dbReference type="SAM" id="Phobius"/>
    </source>
</evidence>
<keyword evidence="1" id="KW-1133">Transmembrane helix</keyword>
<name>A0ABZ2W6C1_9GAMM</name>
<reference evidence="2 3" key="1">
    <citation type="submission" date="2022-07" db="EMBL/GenBank/DDBJ databases">
        <title>A copper resistant bacterium isolated from sediment samples of deep sea hydrothermal areas.</title>
        <authorList>
            <person name="Zeng X."/>
        </authorList>
    </citation>
    <scope>NUCLEOTIDE SEQUENCE [LARGE SCALE GENOMIC DNA]</scope>
    <source>
        <strain evidence="3">CuT 6</strain>
    </source>
</reference>
<proteinExistence type="predicted"/>
<evidence type="ECO:0000313" key="3">
    <source>
        <dbReference type="Proteomes" id="UP001475781"/>
    </source>
</evidence>
<organism evidence="2 3">
    <name type="scientific">Marinobacter metalliresistant</name>
    <dbReference type="NCBI Taxonomy" id="2961995"/>
    <lineage>
        <taxon>Bacteria</taxon>
        <taxon>Pseudomonadati</taxon>
        <taxon>Pseudomonadota</taxon>
        <taxon>Gammaproteobacteria</taxon>
        <taxon>Pseudomonadales</taxon>
        <taxon>Marinobacteraceae</taxon>
        <taxon>Marinobacter</taxon>
    </lineage>
</organism>